<evidence type="ECO:0000313" key="4">
    <source>
        <dbReference type="EMBL" id="QDZ15395.1"/>
    </source>
</evidence>
<dbReference type="OrthoDB" id="3354538at2"/>
<protein>
    <submittedName>
        <fullName evidence="4">PH domain-containing protein</fullName>
    </submittedName>
</protein>
<proteinExistence type="predicted"/>
<dbReference type="PANTHER" id="PTHR37938">
    <property type="entry name" value="BLL0215 PROTEIN"/>
    <property type="match status" value="1"/>
</dbReference>
<organism evidence="4 5">
    <name type="scientific">Humibacter ginsenosidimutans</name>
    <dbReference type="NCBI Taxonomy" id="2599293"/>
    <lineage>
        <taxon>Bacteria</taxon>
        <taxon>Bacillati</taxon>
        <taxon>Actinomycetota</taxon>
        <taxon>Actinomycetes</taxon>
        <taxon>Micrococcales</taxon>
        <taxon>Microbacteriaceae</taxon>
        <taxon>Humibacter</taxon>
    </lineage>
</organism>
<dbReference type="KEGG" id="huw:FPZ11_12060"/>
<dbReference type="Proteomes" id="UP000320216">
    <property type="component" value="Chromosome"/>
</dbReference>
<sequence length="268" mass="29988">MTKVDPRTAKHLISDQGEVVIDEVRKHWAAMVGPMFELIAGVIVMLLALLVPVVWWLPVLIGLVLFVHAGWHILARRRDHFVITNMRVFRIHGILSEQVATMPLARILDISVYKPFIGRIFGYGHFVFESAAQAQGLREIRFVGAPDERGLTIQRVIQRAGLRGYADRWNEAAAGMPDGGQYQQPASHPVQTPSRSASTRPARAHSDPDATVVLPWLDPAAHFDPTDRFDPTDTYDPDPDFDPTDTYDPDPDFDPDDTATDPIDIQKP</sequence>
<keyword evidence="2" id="KW-0812">Transmembrane</keyword>
<keyword evidence="2" id="KW-0472">Membrane</keyword>
<feature type="region of interest" description="Disordered" evidence="1">
    <location>
        <begin position="173"/>
        <end position="268"/>
    </location>
</feature>
<accession>A0A5B8M6I8</accession>
<evidence type="ECO:0000256" key="2">
    <source>
        <dbReference type="SAM" id="Phobius"/>
    </source>
</evidence>
<feature type="compositionally biased region" description="Acidic residues" evidence="1">
    <location>
        <begin position="233"/>
        <end position="259"/>
    </location>
</feature>
<gene>
    <name evidence="4" type="ORF">FPZ11_12060</name>
</gene>
<feature type="transmembrane region" description="Helical" evidence="2">
    <location>
        <begin position="28"/>
        <end position="49"/>
    </location>
</feature>
<evidence type="ECO:0000256" key="1">
    <source>
        <dbReference type="SAM" id="MobiDB-lite"/>
    </source>
</evidence>
<dbReference type="RefSeq" id="WP_146321232.1">
    <property type="nucleotide sequence ID" value="NZ_CP042305.1"/>
</dbReference>
<dbReference type="InterPro" id="IPR005182">
    <property type="entry name" value="YdbS-like_PH"/>
</dbReference>
<keyword evidence="5" id="KW-1185">Reference proteome</keyword>
<dbReference type="Pfam" id="PF03703">
    <property type="entry name" value="bPH_2"/>
    <property type="match status" value="1"/>
</dbReference>
<dbReference type="EMBL" id="CP042305">
    <property type="protein sequence ID" value="QDZ15395.1"/>
    <property type="molecule type" value="Genomic_DNA"/>
</dbReference>
<dbReference type="PANTHER" id="PTHR37938:SF1">
    <property type="entry name" value="BLL0215 PROTEIN"/>
    <property type="match status" value="1"/>
</dbReference>
<feature type="domain" description="YdbS-like PH" evidence="3">
    <location>
        <begin position="77"/>
        <end position="147"/>
    </location>
</feature>
<name>A0A5B8M6I8_9MICO</name>
<keyword evidence="2" id="KW-1133">Transmembrane helix</keyword>
<feature type="compositionally biased region" description="Polar residues" evidence="1">
    <location>
        <begin position="181"/>
        <end position="199"/>
    </location>
</feature>
<reference evidence="4 5" key="1">
    <citation type="submission" date="2019-07" db="EMBL/GenBank/DDBJ databases">
        <title>Full genome sequence of Humibacter sp. WJ7-1.</title>
        <authorList>
            <person name="Im W.-T."/>
        </authorList>
    </citation>
    <scope>NUCLEOTIDE SEQUENCE [LARGE SCALE GENOMIC DNA]</scope>
    <source>
        <strain evidence="4 5">WJ7-1</strain>
    </source>
</reference>
<evidence type="ECO:0000259" key="3">
    <source>
        <dbReference type="Pfam" id="PF03703"/>
    </source>
</evidence>
<feature type="transmembrane region" description="Helical" evidence="2">
    <location>
        <begin position="55"/>
        <end position="74"/>
    </location>
</feature>
<evidence type="ECO:0000313" key="5">
    <source>
        <dbReference type="Proteomes" id="UP000320216"/>
    </source>
</evidence>
<dbReference type="AlphaFoldDB" id="A0A5B8M6I8"/>